<dbReference type="AlphaFoldDB" id="A0A830F818"/>
<proteinExistence type="predicted"/>
<reference evidence="1" key="2">
    <citation type="submission" date="2020-09" db="EMBL/GenBank/DDBJ databases">
        <authorList>
            <person name="Sun Q."/>
            <person name="Ohkuma M."/>
        </authorList>
    </citation>
    <scope>NUCLEOTIDE SEQUENCE</scope>
    <source>
        <strain evidence="1">JCM 19018</strain>
    </source>
</reference>
<dbReference type="Proteomes" id="UP000614221">
    <property type="component" value="Unassembled WGS sequence"/>
</dbReference>
<name>A0A830F818_9EURY</name>
<gene>
    <name evidence="1" type="ORF">GCM10009067_41650</name>
</gene>
<dbReference type="EMBL" id="BMPD01000014">
    <property type="protein sequence ID" value="GGK85183.1"/>
    <property type="molecule type" value="Genomic_DNA"/>
</dbReference>
<organism evidence="1 2">
    <name type="scientific">Haloarcula sebkhae</name>
    <dbReference type="NCBI Taxonomy" id="932660"/>
    <lineage>
        <taxon>Archaea</taxon>
        <taxon>Methanobacteriati</taxon>
        <taxon>Methanobacteriota</taxon>
        <taxon>Stenosarchaea group</taxon>
        <taxon>Halobacteria</taxon>
        <taxon>Halobacteriales</taxon>
        <taxon>Haloarculaceae</taxon>
        <taxon>Haloarcula</taxon>
    </lineage>
</organism>
<accession>A0A830F818</accession>
<evidence type="ECO:0000313" key="1">
    <source>
        <dbReference type="EMBL" id="GGK85183.1"/>
    </source>
</evidence>
<sequence>MILEDARMTGLVPDDVLIVASVPPDSNEPQIASPTTSIDAGDTLTVYSDRGADPAVTDIFGLFGEYR</sequence>
<comment type="caution">
    <text evidence="1">The sequence shown here is derived from an EMBL/GenBank/DDBJ whole genome shotgun (WGS) entry which is preliminary data.</text>
</comment>
<reference evidence="1" key="1">
    <citation type="journal article" date="2014" name="Int. J. Syst. Evol. Microbiol.">
        <title>Complete genome sequence of Corynebacterium casei LMG S-19264T (=DSM 44701T), isolated from a smear-ripened cheese.</title>
        <authorList>
            <consortium name="US DOE Joint Genome Institute (JGI-PGF)"/>
            <person name="Walter F."/>
            <person name="Albersmeier A."/>
            <person name="Kalinowski J."/>
            <person name="Ruckert C."/>
        </authorList>
    </citation>
    <scope>NUCLEOTIDE SEQUENCE</scope>
    <source>
        <strain evidence="1">JCM 19018</strain>
    </source>
</reference>
<evidence type="ECO:0000313" key="2">
    <source>
        <dbReference type="Proteomes" id="UP000614221"/>
    </source>
</evidence>
<evidence type="ECO:0008006" key="3">
    <source>
        <dbReference type="Google" id="ProtNLM"/>
    </source>
</evidence>
<protein>
    <recommendedName>
        <fullName evidence="3">RCK C-terminal domain-containing protein</fullName>
    </recommendedName>
</protein>